<dbReference type="InterPro" id="IPR018767">
    <property type="entry name" value="Brl1/Brr6_dom"/>
</dbReference>
<comment type="caution">
    <text evidence="4">The sequence shown here is derived from an EMBL/GenBank/DDBJ whole genome shotgun (WGS) entry which is preliminary data.</text>
</comment>
<dbReference type="PANTHER" id="PTHR28136">
    <property type="entry name" value="NUCLEUS EXPORT PROTEIN BRR6"/>
    <property type="match status" value="1"/>
</dbReference>
<dbReference type="InterPro" id="IPR040202">
    <property type="entry name" value="Brl1/Brr6"/>
</dbReference>
<feature type="compositionally biased region" description="Polar residues" evidence="1">
    <location>
        <begin position="376"/>
        <end position="385"/>
    </location>
</feature>
<sequence>MQQRTAESPMDFTWDNRPMDASSPFTHLHGLKQPSSFREPNNEPFFFSNVAQPRPPVFGQPGFTTPQKVDLDFSSGPPSPATDNDNDDTPEPPARADRRDSLFNMFSKATSSPGRGVPANRRPNTKKFSHKAGQRIEKRRNQHIIRTLGLDDPEEKNAPLDNMSPNASQIPPRSGVSGFLSYLEEHPALPTILSWWFQLLVNFVVVAGAFYILYLAISSIGDEFDLAANDMTAEILIEMKKCSDNYNDNGCHETAVSPVLKSYCEEWSRCLKRDPRKMARAKLSAQTMAGIINGFVDAISWKTIIVFLATVLVVLLGSNWSFRTFRNRQEERRYQQSNQQHYPPPSQIQNSGHYPYNSHYPPQTPENDRYYHPSDTRSLVQTQPEQRLIGDLPLSKYVTERSQERQNKGALSSSSDGWL</sequence>
<proteinExistence type="predicted"/>
<gene>
    <name evidence="4" type="ORF">N7468_008806</name>
</gene>
<feature type="transmembrane region" description="Helical" evidence="2">
    <location>
        <begin position="195"/>
        <end position="217"/>
    </location>
</feature>
<keyword evidence="2" id="KW-0812">Transmembrane</keyword>
<feature type="compositionally biased region" description="Polar residues" evidence="1">
    <location>
        <begin position="409"/>
        <end position="419"/>
    </location>
</feature>
<dbReference type="Pfam" id="PF10104">
    <property type="entry name" value="Brr6_like_C_C"/>
    <property type="match status" value="1"/>
</dbReference>
<keyword evidence="2" id="KW-0472">Membrane</keyword>
<dbReference type="OrthoDB" id="5961at2759"/>
<feature type="region of interest" description="Disordered" evidence="1">
    <location>
        <begin position="1"/>
        <end position="141"/>
    </location>
</feature>
<evidence type="ECO:0000259" key="3">
    <source>
        <dbReference type="SMART" id="SM01042"/>
    </source>
</evidence>
<feature type="compositionally biased region" description="Polar residues" evidence="1">
    <location>
        <begin position="335"/>
        <end position="352"/>
    </location>
</feature>
<dbReference type="Proteomes" id="UP001150941">
    <property type="component" value="Unassembled WGS sequence"/>
</dbReference>
<dbReference type="AlphaFoldDB" id="A0A9W9TE88"/>
<dbReference type="GO" id="GO:0031965">
    <property type="term" value="C:nuclear membrane"/>
    <property type="evidence" value="ECO:0007669"/>
    <property type="project" value="InterPro"/>
</dbReference>
<dbReference type="EMBL" id="JAPQKS010000007">
    <property type="protein sequence ID" value="KAJ5219602.1"/>
    <property type="molecule type" value="Genomic_DNA"/>
</dbReference>
<reference evidence="4" key="1">
    <citation type="submission" date="2022-11" db="EMBL/GenBank/DDBJ databases">
        <authorList>
            <person name="Petersen C."/>
        </authorList>
    </citation>
    <scope>NUCLEOTIDE SEQUENCE</scope>
    <source>
        <strain evidence="4">IBT 19713</strain>
    </source>
</reference>
<keyword evidence="5" id="KW-1185">Reference proteome</keyword>
<feature type="compositionally biased region" description="Basic residues" evidence="1">
    <location>
        <begin position="123"/>
        <end position="141"/>
    </location>
</feature>
<dbReference type="RefSeq" id="XP_058326432.1">
    <property type="nucleotide sequence ID" value="XM_058478102.1"/>
</dbReference>
<feature type="transmembrane region" description="Helical" evidence="2">
    <location>
        <begin position="304"/>
        <end position="322"/>
    </location>
</feature>
<accession>A0A9W9TE88</accession>
<feature type="compositionally biased region" description="Basic and acidic residues" evidence="1">
    <location>
        <begin position="366"/>
        <end position="375"/>
    </location>
</feature>
<evidence type="ECO:0000256" key="2">
    <source>
        <dbReference type="SAM" id="Phobius"/>
    </source>
</evidence>
<name>A0A9W9TE88_9EURO</name>
<organism evidence="4 5">
    <name type="scientific">Penicillium chermesinum</name>
    <dbReference type="NCBI Taxonomy" id="63820"/>
    <lineage>
        <taxon>Eukaryota</taxon>
        <taxon>Fungi</taxon>
        <taxon>Dikarya</taxon>
        <taxon>Ascomycota</taxon>
        <taxon>Pezizomycotina</taxon>
        <taxon>Eurotiomycetes</taxon>
        <taxon>Eurotiomycetidae</taxon>
        <taxon>Eurotiales</taxon>
        <taxon>Aspergillaceae</taxon>
        <taxon>Penicillium</taxon>
    </lineage>
</organism>
<dbReference type="PANTHER" id="PTHR28136:SF1">
    <property type="entry name" value="NUCLEUS EXPORT PROTEIN BRL1"/>
    <property type="match status" value="1"/>
</dbReference>
<protein>
    <submittedName>
        <fullName evidence="4">Nuclear envelope protein Brr6</fullName>
    </submittedName>
</protein>
<evidence type="ECO:0000256" key="1">
    <source>
        <dbReference type="SAM" id="MobiDB-lite"/>
    </source>
</evidence>
<dbReference type="SMART" id="SM01042">
    <property type="entry name" value="Brr6_like_C_C"/>
    <property type="match status" value="1"/>
</dbReference>
<dbReference type="GeneID" id="83205405"/>
<keyword evidence="2" id="KW-1133">Transmembrane helix</keyword>
<feature type="region of interest" description="Disordered" evidence="1">
    <location>
        <begin position="331"/>
        <end position="419"/>
    </location>
</feature>
<evidence type="ECO:0000313" key="4">
    <source>
        <dbReference type="EMBL" id="KAJ5219602.1"/>
    </source>
</evidence>
<dbReference type="GO" id="GO:0055088">
    <property type="term" value="P:lipid homeostasis"/>
    <property type="evidence" value="ECO:0007669"/>
    <property type="project" value="InterPro"/>
</dbReference>
<evidence type="ECO:0000313" key="5">
    <source>
        <dbReference type="Proteomes" id="UP001150941"/>
    </source>
</evidence>
<feature type="compositionally biased region" description="Basic and acidic residues" evidence="1">
    <location>
        <begin position="398"/>
        <end position="407"/>
    </location>
</feature>
<reference evidence="4" key="2">
    <citation type="journal article" date="2023" name="IMA Fungus">
        <title>Comparative genomic study of the Penicillium genus elucidates a diverse pangenome and 15 lateral gene transfer events.</title>
        <authorList>
            <person name="Petersen C."/>
            <person name="Sorensen T."/>
            <person name="Nielsen M.R."/>
            <person name="Sondergaard T.E."/>
            <person name="Sorensen J.L."/>
            <person name="Fitzpatrick D.A."/>
            <person name="Frisvad J.C."/>
            <person name="Nielsen K.L."/>
        </authorList>
    </citation>
    <scope>NUCLEOTIDE SEQUENCE</scope>
    <source>
        <strain evidence="4">IBT 19713</strain>
    </source>
</reference>
<dbReference type="GO" id="GO:0006998">
    <property type="term" value="P:nuclear envelope organization"/>
    <property type="evidence" value="ECO:0007669"/>
    <property type="project" value="InterPro"/>
</dbReference>
<feature type="domain" description="Brl1/Brr6" evidence="3">
    <location>
        <begin position="193"/>
        <end position="326"/>
    </location>
</feature>